<protein>
    <submittedName>
        <fullName evidence="1">Uncharacterized protein</fullName>
    </submittedName>
</protein>
<organism evidence="1 2">
    <name type="scientific">Candidatus Yonathbacteria bacterium RIFCSPHIGHO2_02_FULL_44_14</name>
    <dbReference type="NCBI Taxonomy" id="1802724"/>
    <lineage>
        <taxon>Bacteria</taxon>
        <taxon>Candidatus Yonathiibacteriota</taxon>
    </lineage>
</organism>
<accession>A0A1G2S8M5</accession>
<evidence type="ECO:0000313" key="1">
    <source>
        <dbReference type="EMBL" id="OHA81460.1"/>
    </source>
</evidence>
<evidence type="ECO:0000313" key="2">
    <source>
        <dbReference type="Proteomes" id="UP000179118"/>
    </source>
</evidence>
<dbReference type="EMBL" id="MHUT01000007">
    <property type="protein sequence ID" value="OHA81460.1"/>
    <property type="molecule type" value="Genomic_DNA"/>
</dbReference>
<dbReference type="AlphaFoldDB" id="A0A1G2S8M5"/>
<sequence>MLKITIVTNDISASVIRYNEGYVRSVSSLPKKLCKRVTEALDEFKKANPRLFARPLEIQYSPSRPYIFMGSTNYRLSGVYDETLVETIKLLHWYMSPHIFTSSTNGVLGSKITCLDCGTEQMMYDASKCQSRACPSHKKWEEIIESYVPPDIFHRAWLGIPRSGTIGGCPKS</sequence>
<reference evidence="1 2" key="1">
    <citation type="journal article" date="2016" name="Nat. Commun.">
        <title>Thousands of microbial genomes shed light on interconnected biogeochemical processes in an aquifer system.</title>
        <authorList>
            <person name="Anantharaman K."/>
            <person name="Brown C.T."/>
            <person name="Hug L.A."/>
            <person name="Sharon I."/>
            <person name="Castelle C.J."/>
            <person name="Probst A.J."/>
            <person name="Thomas B.C."/>
            <person name="Singh A."/>
            <person name="Wilkins M.J."/>
            <person name="Karaoz U."/>
            <person name="Brodie E.L."/>
            <person name="Williams K.H."/>
            <person name="Hubbard S.S."/>
            <person name="Banfield J.F."/>
        </authorList>
    </citation>
    <scope>NUCLEOTIDE SEQUENCE [LARGE SCALE GENOMIC DNA]</scope>
</reference>
<dbReference type="Proteomes" id="UP000179118">
    <property type="component" value="Unassembled WGS sequence"/>
</dbReference>
<gene>
    <name evidence="1" type="ORF">A3D51_00940</name>
</gene>
<name>A0A1G2S8M5_9BACT</name>
<proteinExistence type="predicted"/>
<comment type="caution">
    <text evidence="1">The sequence shown here is derived from an EMBL/GenBank/DDBJ whole genome shotgun (WGS) entry which is preliminary data.</text>
</comment>